<evidence type="ECO:0000256" key="9">
    <source>
        <dbReference type="ARBA" id="ARBA00022692"/>
    </source>
</evidence>
<evidence type="ECO:0000256" key="6">
    <source>
        <dbReference type="ARBA" id="ARBA00022500"/>
    </source>
</evidence>
<keyword evidence="23" id="KW-1185">Reference proteome</keyword>
<dbReference type="Gene3D" id="3.50.30.30">
    <property type="match status" value="1"/>
</dbReference>
<feature type="compositionally biased region" description="Basic and acidic residues" evidence="19">
    <location>
        <begin position="155"/>
        <end position="164"/>
    </location>
</feature>
<evidence type="ECO:0000256" key="7">
    <source>
        <dbReference type="ARBA" id="ARBA00022514"/>
    </source>
</evidence>
<gene>
    <name evidence="22" type="ORF">G5714_023368</name>
</gene>
<evidence type="ECO:0000256" key="17">
    <source>
        <dbReference type="ARBA" id="ARBA00023198"/>
    </source>
</evidence>
<keyword evidence="13 20" id="KW-0472">Membrane</keyword>
<evidence type="ECO:0000256" key="3">
    <source>
        <dbReference type="ARBA" id="ARBA00005634"/>
    </source>
</evidence>
<dbReference type="Gene3D" id="3.40.630.10">
    <property type="entry name" value="Zn peptidases"/>
    <property type="match status" value="1"/>
</dbReference>
<evidence type="ECO:0000256" key="18">
    <source>
        <dbReference type="RuleBase" id="RU361150"/>
    </source>
</evidence>
<evidence type="ECO:0000256" key="19">
    <source>
        <dbReference type="SAM" id="MobiDB-lite"/>
    </source>
</evidence>
<dbReference type="SUPFAM" id="SSF54117">
    <property type="entry name" value="Interleukin 8-like chemokines"/>
    <property type="match status" value="1"/>
</dbReference>
<dbReference type="FunFam" id="3.40.630.10:FF:000065">
    <property type="entry name" value="Transferrin receptor 1b"/>
    <property type="match status" value="1"/>
</dbReference>
<feature type="signal peptide" evidence="18">
    <location>
        <begin position="1"/>
        <end position="23"/>
    </location>
</feature>
<dbReference type="GO" id="GO:0033572">
    <property type="term" value="P:transferrin transport"/>
    <property type="evidence" value="ECO:0007669"/>
    <property type="project" value="InterPro"/>
</dbReference>
<dbReference type="SUPFAM" id="SSF53187">
    <property type="entry name" value="Zn-dependent exopeptidases"/>
    <property type="match status" value="1"/>
</dbReference>
<evidence type="ECO:0000256" key="4">
    <source>
        <dbReference type="ARBA" id="ARBA00010868"/>
    </source>
</evidence>
<comment type="subcellular location">
    <subcellularLocation>
        <location evidence="1">Cell membrane</location>
        <topology evidence="1">Single-pass type II membrane protein</topology>
    </subcellularLocation>
    <subcellularLocation>
        <location evidence="2 18">Secreted</location>
    </subcellularLocation>
</comment>
<keyword evidence="17" id="KW-0395">Inflammatory response</keyword>
<dbReference type="PANTHER" id="PTHR10404">
    <property type="entry name" value="N-ACETYLATED-ALPHA-LINKED ACIDIC DIPEPTIDASE"/>
    <property type="match status" value="1"/>
</dbReference>
<dbReference type="FunFam" id="3.50.30.30:FF:000010">
    <property type="entry name" value="Transferrin receptor protein 1"/>
    <property type="match status" value="1"/>
</dbReference>
<dbReference type="GO" id="GO:0009897">
    <property type="term" value="C:external side of plasma membrane"/>
    <property type="evidence" value="ECO:0007669"/>
    <property type="project" value="TreeGrafter"/>
</dbReference>
<dbReference type="CDD" id="cd02128">
    <property type="entry name" value="PA_TfR"/>
    <property type="match status" value="1"/>
</dbReference>
<keyword evidence="14" id="KW-1015">Disulfide bond</keyword>
<dbReference type="AlphaFoldDB" id="A0A7J6BNC1"/>
<keyword evidence="8 18" id="KW-0964">Secreted</keyword>
<dbReference type="InterPro" id="IPR000827">
    <property type="entry name" value="Chemokine_CC_CS"/>
</dbReference>
<keyword evidence="7 18" id="KW-0202">Cytokine</keyword>
<comment type="caution">
    <text evidence="22">The sequence shown here is derived from an EMBL/GenBank/DDBJ whole genome shotgun (WGS) entry which is preliminary data.</text>
</comment>
<dbReference type="SUPFAM" id="SSF52025">
    <property type="entry name" value="PA domain"/>
    <property type="match status" value="1"/>
</dbReference>
<name>A0A7J6BNC1_9TELE</name>
<evidence type="ECO:0000256" key="8">
    <source>
        <dbReference type="ARBA" id="ARBA00022525"/>
    </source>
</evidence>
<dbReference type="FunFam" id="1.20.930.40:FF:000002">
    <property type="entry name" value="Transferrin receptor protein 1"/>
    <property type="match status" value="1"/>
</dbReference>
<dbReference type="InterPro" id="IPR036757">
    <property type="entry name" value="TFR-like_dimer_dom_sf"/>
</dbReference>
<dbReference type="InterPro" id="IPR039373">
    <property type="entry name" value="Peptidase_M28B"/>
</dbReference>
<evidence type="ECO:0000259" key="21">
    <source>
        <dbReference type="SMART" id="SM00199"/>
    </source>
</evidence>
<keyword evidence="16" id="KW-0325">Glycoprotein</keyword>
<comment type="similarity">
    <text evidence="3">Belongs to the peptidase M28 family. M28B subfamily.</text>
</comment>
<dbReference type="SUPFAM" id="SSF47672">
    <property type="entry name" value="Transferrin receptor-like dimerisation domain"/>
    <property type="match status" value="1"/>
</dbReference>
<dbReference type="PANTHER" id="PTHR10404:SF79">
    <property type="entry name" value="TRANSFERRIN RECEPTOR PROTEIN 1"/>
    <property type="match status" value="1"/>
</dbReference>
<sequence>MAYLKICSLSVLILIAFLIETDAVRCCLKYRRRPLDCRYLKGFEIQKMTGSCDLAAIIFHTKNGKLVCADPEQHWTQDRVECLRMKAAEVKTSGAVFAFKNSMAGTFDQAKMKFSRIVNSRSYTRFNQSQNPDGESSHVEVKLAVDGEEEMDGTEQEHVQRDTYTRSSRSRPWNKLRILVWVGGVLAIFCVGLLIGYSVQRKSESASVSASCPPGDVIPDAENFPPNDPPSLDWSDLVALLNDKVSSKAIAEKLSTYSQNDRKAGSSVDNKLADDIYNIFTQLNMDPWVDEHYVKLQFPNSSNPNKVLFGEVEIGSPKAFLAYSETGRQEGRVVYANYGELSDLQNKEYRLNLNGSVVLMRAGKISMAQKVMNAAKMGAVAALIYPDPADYESMSSDSELYGHVHLGSGDPYTPGFPSFNHTQFPPAKSSGLPGILAQTITANMAISIFKQMGGEDAPKNFCGDFSSYKLGSESDKVTVAVNNNLADTKIHNVFGVVKGYVDPDRYVVIGAQRDSLTSGYAKSTVGTTLLLELARVFTELKKDGFRPKRSVVFASWTAGDFGNVGVTEWLEGYWSSLDRKAFTYISLDGVVTGAESFRASASPLLHTLLKKTLEKVKSPGSNSSLLQHYGHGFSSVLTPMQMNDGAYPVLAFSGIPSVSFSFVSSPDKLFLGTNLDEKQHLDRMTNNKVVELSVLAAQVAGQMALRLVHDHILKLDVTKYSNVITQHVSAIIKRVDALKNDKVDEIESLSTKWLNAAKSSYGRAAASLNIDIGNTDLDDMEMCRIINNRIMKVEHNFLSPYVSLRDVPFRHILFGNGWQTATDLEKYLGDVEENKTSLNMDEVLNKFALLTWTIQGCANDLAGDIWALDNEI</sequence>
<keyword evidence="9 20" id="KW-0812">Transmembrane</keyword>
<dbReference type="InterPro" id="IPR037324">
    <property type="entry name" value="TfR1/2_PA"/>
</dbReference>
<evidence type="ECO:0000256" key="13">
    <source>
        <dbReference type="ARBA" id="ARBA00023136"/>
    </source>
</evidence>
<evidence type="ECO:0000256" key="10">
    <source>
        <dbReference type="ARBA" id="ARBA00022729"/>
    </source>
</evidence>
<keyword evidence="10 18" id="KW-0732">Signal</keyword>
<keyword evidence="11" id="KW-0735">Signal-anchor</keyword>
<evidence type="ECO:0000256" key="15">
    <source>
        <dbReference type="ARBA" id="ARBA00023170"/>
    </source>
</evidence>
<dbReference type="GO" id="GO:0006955">
    <property type="term" value="P:immune response"/>
    <property type="evidence" value="ECO:0007669"/>
    <property type="project" value="InterPro"/>
</dbReference>
<dbReference type="Proteomes" id="UP000579812">
    <property type="component" value="Unassembled WGS sequence"/>
</dbReference>
<dbReference type="PROSITE" id="PS00472">
    <property type="entry name" value="SMALL_CYTOKINES_CC"/>
    <property type="match status" value="1"/>
</dbReference>
<reference evidence="22 23" key="1">
    <citation type="submission" date="2020-04" db="EMBL/GenBank/DDBJ databases">
        <title>Chromosome-level genome assembly of a cyprinid fish Onychostoma macrolepis by integration of Nanopore Sequencing, Bionano and Hi-C technology.</title>
        <authorList>
            <person name="Wang D."/>
        </authorList>
    </citation>
    <scope>NUCLEOTIDE SEQUENCE [LARGE SCALE GENOMIC DNA]</scope>
    <source>
        <strain evidence="22">SWU-2019</strain>
        <tissue evidence="22">Muscle</tissue>
    </source>
</reference>
<organism evidence="22 23">
    <name type="scientific">Onychostoma macrolepis</name>
    <dbReference type="NCBI Taxonomy" id="369639"/>
    <lineage>
        <taxon>Eukaryota</taxon>
        <taxon>Metazoa</taxon>
        <taxon>Chordata</taxon>
        <taxon>Craniata</taxon>
        <taxon>Vertebrata</taxon>
        <taxon>Euteleostomi</taxon>
        <taxon>Actinopterygii</taxon>
        <taxon>Neopterygii</taxon>
        <taxon>Teleostei</taxon>
        <taxon>Ostariophysi</taxon>
        <taxon>Cypriniformes</taxon>
        <taxon>Cyprinidae</taxon>
        <taxon>Acrossocheilinae</taxon>
        <taxon>Onychostoma</taxon>
    </lineage>
</organism>
<dbReference type="Gene3D" id="1.20.930.40">
    <property type="entry name" value="Transferrin receptor-like, dimerisation domain"/>
    <property type="match status" value="1"/>
</dbReference>
<evidence type="ECO:0000256" key="12">
    <source>
        <dbReference type="ARBA" id="ARBA00022989"/>
    </source>
</evidence>
<evidence type="ECO:0000256" key="1">
    <source>
        <dbReference type="ARBA" id="ARBA00004401"/>
    </source>
</evidence>
<keyword evidence="5" id="KW-1003">Cell membrane</keyword>
<dbReference type="GO" id="GO:0005615">
    <property type="term" value="C:extracellular space"/>
    <property type="evidence" value="ECO:0007669"/>
    <property type="project" value="UniProtKB-KW"/>
</dbReference>
<dbReference type="GO" id="GO:0004998">
    <property type="term" value="F:transferrin receptor activity"/>
    <property type="evidence" value="ECO:0007669"/>
    <property type="project" value="InterPro"/>
</dbReference>
<proteinExistence type="inferred from homology"/>
<evidence type="ECO:0000256" key="14">
    <source>
        <dbReference type="ARBA" id="ARBA00023157"/>
    </source>
</evidence>
<dbReference type="FunFam" id="2.40.50.40:FF:000012">
    <property type="entry name" value="C-C motif chemokine"/>
    <property type="match status" value="1"/>
</dbReference>
<evidence type="ECO:0000256" key="2">
    <source>
        <dbReference type="ARBA" id="ARBA00004613"/>
    </source>
</evidence>
<dbReference type="InterPro" id="IPR007484">
    <property type="entry name" value="Peptidase_M28"/>
</dbReference>
<dbReference type="GO" id="GO:0006954">
    <property type="term" value="P:inflammatory response"/>
    <property type="evidence" value="ECO:0007669"/>
    <property type="project" value="UniProtKB-KW"/>
</dbReference>
<protein>
    <recommendedName>
        <fullName evidence="18">C-C motif chemokine</fullName>
    </recommendedName>
</protein>
<feature type="region of interest" description="Disordered" evidence="19">
    <location>
        <begin position="147"/>
        <end position="166"/>
    </location>
</feature>
<evidence type="ECO:0000256" key="5">
    <source>
        <dbReference type="ARBA" id="ARBA00022475"/>
    </source>
</evidence>
<dbReference type="GO" id="GO:0008009">
    <property type="term" value="F:chemokine activity"/>
    <property type="evidence" value="ECO:0007669"/>
    <property type="project" value="InterPro"/>
</dbReference>
<evidence type="ECO:0000256" key="11">
    <source>
        <dbReference type="ARBA" id="ARBA00022968"/>
    </source>
</evidence>
<dbReference type="InterPro" id="IPR036048">
    <property type="entry name" value="Interleukin_8-like_sf"/>
</dbReference>
<dbReference type="Pfam" id="PF04389">
    <property type="entry name" value="Peptidase_M28"/>
    <property type="match status" value="1"/>
</dbReference>
<evidence type="ECO:0000256" key="16">
    <source>
        <dbReference type="ARBA" id="ARBA00023180"/>
    </source>
</evidence>
<evidence type="ECO:0000313" key="23">
    <source>
        <dbReference type="Proteomes" id="UP000579812"/>
    </source>
</evidence>
<evidence type="ECO:0000313" key="22">
    <source>
        <dbReference type="EMBL" id="KAF4095765.1"/>
    </source>
</evidence>
<dbReference type="InterPro" id="IPR003137">
    <property type="entry name" value="PA_domain"/>
</dbReference>
<feature type="domain" description="Chemokine interleukin-8-like" evidence="21">
    <location>
        <begin position="23"/>
        <end position="83"/>
    </location>
</feature>
<dbReference type="Gene3D" id="2.40.50.40">
    <property type="match status" value="1"/>
</dbReference>
<accession>A0A7J6BNC1</accession>
<dbReference type="Pfam" id="PF02225">
    <property type="entry name" value="PA"/>
    <property type="match status" value="1"/>
</dbReference>
<keyword evidence="12 20" id="KW-1133">Transmembrane helix</keyword>
<comment type="similarity">
    <text evidence="4 18">Belongs to the intercrine beta (chemokine CC) family.</text>
</comment>
<keyword evidence="15" id="KW-0675">Receptor</keyword>
<keyword evidence="6 18" id="KW-0145">Chemotaxis</keyword>
<feature type="chain" id="PRO_5029934919" description="C-C motif chemokine" evidence="18">
    <location>
        <begin position="24"/>
        <end position="872"/>
    </location>
</feature>
<evidence type="ECO:0000256" key="20">
    <source>
        <dbReference type="SAM" id="Phobius"/>
    </source>
</evidence>
<feature type="transmembrane region" description="Helical" evidence="20">
    <location>
        <begin position="178"/>
        <end position="199"/>
    </location>
</feature>
<dbReference type="EMBL" id="JAAMOB010000024">
    <property type="protein sequence ID" value="KAF4095765.1"/>
    <property type="molecule type" value="Genomic_DNA"/>
</dbReference>
<dbReference type="GO" id="GO:0006879">
    <property type="term" value="P:intracellular iron ion homeostasis"/>
    <property type="evidence" value="ECO:0007669"/>
    <property type="project" value="TreeGrafter"/>
</dbReference>
<dbReference type="InterPro" id="IPR046450">
    <property type="entry name" value="PA_dom_sf"/>
</dbReference>
<dbReference type="SMART" id="SM00199">
    <property type="entry name" value="SCY"/>
    <property type="match status" value="1"/>
</dbReference>
<dbReference type="Pfam" id="PF00048">
    <property type="entry name" value="IL8"/>
    <property type="match status" value="1"/>
</dbReference>
<dbReference type="InterPro" id="IPR001811">
    <property type="entry name" value="Chemokine_IL8-like_dom"/>
</dbReference>